<proteinExistence type="predicted"/>
<evidence type="ECO:0000313" key="2">
    <source>
        <dbReference type="Proteomes" id="UP000800096"/>
    </source>
</evidence>
<dbReference type="AlphaFoldDB" id="A0A6A5QPC6"/>
<protein>
    <submittedName>
        <fullName evidence="1">Uncharacterized protein</fullName>
    </submittedName>
</protein>
<name>A0A6A5QPC6_AMPQU</name>
<sequence>MSLPSHLSSWHTRLYLVVLPRFAWVHLPARIARSSPSETPADSSPVPPSIFHHPSVAVHAHTFRRFFYVSTAVFLPFFFSFTRPRSPTSTSPHQQTNVGEAQLAEEKMVCFVPRVRWSTGWVIQSRGGGWGICRTGRRDGHVYANITQRPGISTRTCLSFFLHRERGFLGRVREGEREIDRGLGWRRGFTWSWNAWLEKRGRIGGFGDWCLGI</sequence>
<organism evidence="1 2">
    <name type="scientific">Ampelomyces quisqualis</name>
    <name type="common">Powdery mildew agent</name>
    <dbReference type="NCBI Taxonomy" id="50730"/>
    <lineage>
        <taxon>Eukaryota</taxon>
        <taxon>Fungi</taxon>
        <taxon>Dikarya</taxon>
        <taxon>Ascomycota</taxon>
        <taxon>Pezizomycotina</taxon>
        <taxon>Dothideomycetes</taxon>
        <taxon>Pleosporomycetidae</taxon>
        <taxon>Pleosporales</taxon>
        <taxon>Pleosporineae</taxon>
        <taxon>Phaeosphaeriaceae</taxon>
        <taxon>Ampelomyces</taxon>
    </lineage>
</organism>
<gene>
    <name evidence="1" type="ORF">BDU57DRAFT_209948</name>
</gene>
<evidence type="ECO:0000313" key="1">
    <source>
        <dbReference type="EMBL" id="KAF1915897.1"/>
    </source>
</evidence>
<dbReference type="Proteomes" id="UP000800096">
    <property type="component" value="Unassembled WGS sequence"/>
</dbReference>
<dbReference type="EMBL" id="ML979135">
    <property type="protein sequence ID" value="KAF1915897.1"/>
    <property type="molecule type" value="Genomic_DNA"/>
</dbReference>
<reference evidence="1" key="1">
    <citation type="journal article" date="2020" name="Stud. Mycol.">
        <title>101 Dothideomycetes genomes: a test case for predicting lifestyles and emergence of pathogens.</title>
        <authorList>
            <person name="Haridas S."/>
            <person name="Albert R."/>
            <person name="Binder M."/>
            <person name="Bloem J."/>
            <person name="Labutti K."/>
            <person name="Salamov A."/>
            <person name="Andreopoulos B."/>
            <person name="Baker S."/>
            <person name="Barry K."/>
            <person name="Bills G."/>
            <person name="Bluhm B."/>
            <person name="Cannon C."/>
            <person name="Castanera R."/>
            <person name="Culley D."/>
            <person name="Daum C."/>
            <person name="Ezra D."/>
            <person name="Gonzalez J."/>
            <person name="Henrissat B."/>
            <person name="Kuo A."/>
            <person name="Liang C."/>
            <person name="Lipzen A."/>
            <person name="Lutzoni F."/>
            <person name="Magnuson J."/>
            <person name="Mondo S."/>
            <person name="Nolan M."/>
            <person name="Ohm R."/>
            <person name="Pangilinan J."/>
            <person name="Park H.-J."/>
            <person name="Ramirez L."/>
            <person name="Alfaro M."/>
            <person name="Sun H."/>
            <person name="Tritt A."/>
            <person name="Yoshinaga Y."/>
            <person name="Zwiers L.-H."/>
            <person name="Turgeon B."/>
            <person name="Goodwin S."/>
            <person name="Spatafora J."/>
            <person name="Crous P."/>
            <person name="Grigoriev I."/>
        </authorList>
    </citation>
    <scope>NUCLEOTIDE SEQUENCE</scope>
    <source>
        <strain evidence="1">HMLAC05119</strain>
    </source>
</reference>
<keyword evidence="2" id="KW-1185">Reference proteome</keyword>
<accession>A0A6A5QPC6</accession>